<feature type="transmembrane region" description="Helical" evidence="1">
    <location>
        <begin position="113"/>
        <end position="141"/>
    </location>
</feature>
<feature type="transmembrane region" description="Helical" evidence="1">
    <location>
        <begin position="229"/>
        <end position="252"/>
    </location>
</feature>
<protein>
    <recommendedName>
        <fullName evidence="4">THH1/TOM1/TOM3 domain-containing protein</fullName>
    </recommendedName>
</protein>
<feature type="transmembrane region" description="Helical" evidence="1">
    <location>
        <begin position="80"/>
        <end position="101"/>
    </location>
</feature>
<organism evidence="2">
    <name type="scientific">Aplanochytrium stocchinoi</name>
    <dbReference type="NCBI Taxonomy" id="215587"/>
    <lineage>
        <taxon>Eukaryota</taxon>
        <taxon>Sar</taxon>
        <taxon>Stramenopiles</taxon>
        <taxon>Bigyra</taxon>
        <taxon>Labyrinthulomycetes</taxon>
        <taxon>Thraustochytrida</taxon>
        <taxon>Thraustochytriidae</taxon>
        <taxon>Aplanochytrium</taxon>
    </lineage>
</organism>
<name>A0A6S8ENT7_9STRA</name>
<keyword evidence="1" id="KW-1133">Transmembrane helix</keyword>
<keyword evidence="1" id="KW-0472">Membrane</keyword>
<feature type="transmembrane region" description="Helical" evidence="1">
    <location>
        <begin position="39"/>
        <end position="60"/>
    </location>
</feature>
<accession>A0A6S8ENT7</accession>
<dbReference type="EMBL" id="HBIN01018323">
    <property type="protein sequence ID" value="CAE0443923.1"/>
    <property type="molecule type" value="Transcribed_RNA"/>
</dbReference>
<evidence type="ECO:0000313" key="2">
    <source>
        <dbReference type="EMBL" id="CAE0443923.1"/>
    </source>
</evidence>
<dbReference type="EMBL" id="HBIN01018329">
    <property type="protein sequence ID" value="CAE0443928.1"/>
    <property type="molecule type" value="Transcribed_RNA"/>
</dbReference>
<reference evidence="2" key="1">
    <citation type="submission" date="2021-01" db="EMBL/GenBank/DDBJ databases">
        <authorList>
            <person name="Corre E."/>
            <person name="Pelletier E."/>
            <person name="Niang G."/>
            <person name="Scheremetjew M."/>
            <person name="Finn R."/>
            <person name="Kale V."/>
            <person name="Holt S."/>
            <person name="Cochrane G."/>
            <person name="Meng A."/>
            <person name="Brown T."/>
            <person name="Cohen L."/>
        </authorList>
    </citation>
    <scope>NUCLEOTIDE SEQUENCE</scope>
    <source>
        <strain evidence="2">GSBS06</strain>
    </source>
</reference>
<feature type="transmembrane region" description="Helical" evidence="1">
    <location>
        <begin position="153"/>
        <end position="173"/>
    </location>
</feature>
<gene>
    <name evidence="2" type="ORF">ASTO00021_LOCUS13979</name>
    <name evidence="3" type="ORF">ASTO00021_LOCUS13984</name>
</gene>
<feature type="transmembrane region" description="Helical" evidence="1">
    <location>
        <begin position="6"/>
        <end position="27"/>
    </location>
</feature>
<evidence type="ECO:0008006" key="4">
    <source>
        <dbReference type="Google" id="ProtNLM"/>
    </source>
</evidence>
<dbReference type="AlphaFoldDB" id="A0A6S8ENT7"/>
<evidence type="ECO:0000256" key="1">
    <source>
        <dbReference type="SAM" id="Phobius"/>
    </source>
</evidence>
<proteinExistence type="predicted"/>
<sequence length="302" mass="33993">MDSQLLAIALCFSVVSIVSLVQFCRLQRLYAQFFTDQKVMHMLLLLFSVSQSGAAYFLFARDKLEDRKTEMNSGRFRKEVIAVSIPDLIFIVMVLVAVLLFSRAYWNTLSFKAYYKVVVLPIGVMLTLGLLLVASLAIGFADTNNNYLDSVQIVNSITCVFIAVTLIVLYRKISALLTDAPVHMKILNDILGRIKFVSHLLFLCLVAFALSTLYAAFTGPKSSIWYYDVPVSCWLVIFISKLLVCASINWHYGKTPVLRQRKHRQTTNFTMGHQARENQQGQTSQSSNLTANALNQPLLSPN</sequence>
<keyword evidence="1" id="KW-0812">Transmembrane</keyword>
<feature type="transmembrane region" description="Helical" evidence="1">
    <location>
        <begin position="194"/>
        <end position="217"/>
    </location>
</feature>
<evidence type="ECO:0000313" key="3">
    <source>
        <dbReference type="EMBL" id="CAE0443928.1"/>
    </source>
</evidence>